<reference evidence="2" key="1">
    <citation type="submission" date="2022-11" db="UniProtKB">
        <authorList>
            <consortium name="WormBaseParasite"/>
        </authorList>
    </citation>
    <scope>IDENTIFICATION</scope>
</reference>
<dbReference type="WBParaSite" id="nRc.2.0.1.t45756-RA">
    <property type="protein sequence ID" value="nRc.2.0.1.t45756-RA"/>
    <property type="gene ID" value="nRc.2.0.1.g45756"/>
</dbReference>
<protein>
    <submittedName>
        <fullName evidence="2">Uncharacterized protein</fullName>
    </submittedName>
</protein>
<organism evidence="1 2">
    <name type="scientific">Romanomermis culicivorax</name>
    <name type="common">Nematode worm</name>
    <dbReference type="NCBI Taxonomy" id="13658"/>
    <lineage>
        <taxon>Eukaryota</taxon>
        <taxon>Metazoa</taxon>
        <taxon>Ecdysozoa</taxon>
        <taxon>Nematoda</taxon>
        <taxon>Enoplea</taxon>
        <taxon>Dorylaimia</taxon>
        <taxon>Mermithida</taxon>
        <taxon>Mermithoidea</taxon>
        <taxon>Mermithidae</taxon>
        <taxon>Romanomermis</taxon>
    </lineage>
</organism>
<sequence>MYELLVERLSASGTISPATDHFLPVHSVATPALNADVSKRSFCAGDVMSKSKSALYSSLGDVRTKLWVEYLPDAAFQSAELCVCQSTFEPILHERPTACLSSIAIVTDLSKPDLSPSLTALASKLTINLRLAGLLVNMTPALYNSLLALGALILKTMSVSTPLDAFLTDESRPISLGSLKIWSSVGYGNTIPLTRAFLHKILEASFCLIPFFNAVVPSITDLTFCPESTQCCTLAVSLCGFLSTFTSYPPFIEGYLEQENLEPAAKQTNSCLSFGRLSLATTLSRLDNLSANSNAVEV</sequence>
<accession>A0A915L7N6</accession>
<proteinExistence type="predicted"/>
<evidence type="ECO:0000313" key="1">
    <source>
        <dbReference type="Proteomes" id="UP000887565"/>
    </source>
</evidence>
<keyword evidence="1" id="KW-1185">Reference proteome</keyword>
<dbReference type="Proteomes" id="UP000887565">
    <property type="component" value="Unplaced"/>
</dbReference>
<evidence type="ECO:0000313" key="2">
    <source>
        <dbReference type="WBParaSite" id="nRc.2.0.1.t45756-RA"/>
    </source>
</evidence>
<dbReference type="AlphaFoldDB" id="A0A915L7N6"/>
<name>A0A915L7N6_ROMCU</name>